<comment type="subunit">
    <text evidence="8">Heterooctamer of four alpha and four beta chains arranged as a tetramer of alpha/beta heterodimers.</text>
</comment>
<sequence>MNLEETNQTISEDRVIGRHVYGNLYDIDTDMAGNEEKLRDAVVEAVKLANMTLVEIKSWSFGGKKGGVSIIALVLESHIAVHTWLSYKYATVDVYTCGEKSDPWKAFEYIINVLKPKYYTVNYADRSSFKAIKN</sequence>
<dbReference type="GO" id="GO:0008792">
    <property type="term" value="F:arginine decarboxylase activity"/>
    <property type="evidence" value="ECO:0007669"/>
    <property type="project" value="UniProtKB-UniRule"/>
</dbReference>
<reference evidence="10" key="1">
    <citation type="journal article" date="2020" name="mSystems">
        <title>Genome- and Community-Level Interaction Insights into Carbon Utilization and Element Cycling Functions of Hydrothermarchaeota in Hydrothermal Sediment.</title>
        <authorList>
            <person name="Zhou Z."/>
            <person name="Liu Y."/>
            <person name="Xu W."/>
            <person name="Pan J."/>
            <person name="Luo Z.H."/>
            <person name="Li M."/>
        </authorList>
    </citation>
    <scope>NUCLEOTIDE SEQUENCE [LARGE SCALE GENOMIC DNA]</scope>
    <source>
        <strain evidence="10">SpSt-1</strain>
        <strain evidence="9">SpSt-1121</strain>
    </source>
</reference>
<feature type="active site" description="Proton donor; for catalytic activity" evidence="8">
    <location>
        <position position="97"/>
    </location>
</feature>
<feature type="active site" description="Proton acceptor; for processing activity" evidence="8">
    <location>
        <position position="82"/>
    </location>
</feature>
<dbReference type="PANTHER" id="PTHR33866:SF2">
    <property type="entry name" value="S-ADENOSYLMETHIONINE DECARBOXYLASE PROENZYME"/>
    <property type="match status" value="1"/>
</dbReference>
<dbReference type="EMBL" id="DRUB01000094">
    <property type="protein sequence ID" value="HHR96194.1"/>
    <property type="molecule type" value="Genomic_DNA"/>
</dbReference>
<dbReference type="HAMAP" id="MF_01298">
    <property type="entry name" value="ArgDC"/>
    <property type="match status" value="1"/>
</dbReference>
<dbReference type="InterPro" id="IPR016067">
    <property type="entry name" value="S-AdoMet_deCO2ase_core"/>
</dbReference>
<keyword evidence="4 8" id="KW-0865">Zymogen</keyword>
<gene>
    <name evidence="10" type="primary">speD</name>
    <name evidence="10" type="ORF">ENL47_05160</name>
    <name evidence="9" type="ORF">ENM84_05385</name>
</gene>
<accession>A0A7C5YW75</accession>
<dbReference type="InterPro" id="IPR027549">
    <property type="entry name" value="ArgDC"/>
</dbReference>
<comment type="pathway">
    <text evidence="8">Amine and polyamine biosynthesis; agmatine biosynthesis; agmatine from L-arginine: step 1/1.</text>
</comment>
<protein>
    <recommendedName>
        <fullName evidence="8">Arginine decarboxylase proenzyme</fullName>
        <shortName evidence="8">ADC</shortName>
        <shortName evidence="8">ArgDC</shortName>
        <ecNumber evidence="8">4.1.1.19</ecNumber>
    </recommendedName>
    <alternativeName>
        <fullName evidence="8">Pyruvoyl-dependent arginine decarboxylase</fullName>
    </alternativeName>
    <component>
        <recommendedName>
            <fullName evidence="8">Arginine decarboxylase beta chain</fullName>
        </recommendedName>
    </component>
    <component>
        <recommendedName>
            <fullName evidence="8">Arginine decarboxylase alpha chain</fullName>
        </recommendedName>
    </component>
</protein>
<comment type="catalytic activity">
    <reaction evidence="8">
        <text>L-arginine + H(+) = agmatine + CO2</text>
        <dbReference type="Rhea" id="RHEA:17641"/>
        <dbReference type="ChEBI" id="CHEBI:15378"/>
        <dbReference type="ChEBI" id="CHEBI:16526"/>
        <dbReference type="ChEBI" id="CHEBI:32682"/>
        <dbReference type="ChEBI" id="CHEBI:58145"/>
        <dbReference type="EC" id="4.1.1.19"/>
    </reaction>
</comment>
<comment type="function">
    <text evidence="8">Specifically catalyzes the decarboxylation of L-arginine to agmatine. Has no S-adenosylmethionine decarboxylase (AdoMetDC) activity.</text>
</comment>
<dbReference type="InterPro" id="IPR003826">
    <property type="entry name" value="AdoMetDC_fam_prok"/>
</dbReference>
<comment type="cofactor">
    <cofactor evidence="8">
        <name>pyruvate</name>
        <dbReference type="ChEBI" id="CHEBI:15361"/>
    </cofactor>
    <text evidence="8">Binds 1 pyruvoyl group covalently per subunit.</text>
</comment>
<name>A0A7C5YW75_9CREN</name>
<evidence type="ECO:0000313" key="9">
    <source>
        <dbReference type="EMBL" id="HHP82082.1"/>
    </source>
</evidence>
<dbReference type="EC" id="4.1.1.19" evidence="8"/>
<evidence type="ECO:0000256" key="6">
    <source>
        <dbReference type="ARBA" id="ARBA00023270"/>
    </source>
</evidence>
<evidence type="ECO:0000256" key="3">
    <source>
        <dbReference type="ARBA" id="ARBA00023115"/>
    </source>
</evidence>
<evidence type="ECO:0000256" key="7">
    <source>
        <dbReference type="ARBA" id="ARBA00023317"/>
    </source>
</evidence>
<comment type="similarity">
    <text evidence="8">Belongs to the prokaryotic AdoMetDC family. Type 1 subfamily.</text>
</comment>
<feature type="site" description="Cleavage (non-hydrolytic); by autolysis" evidence="8">
    <location>
        <begin position="76"/>
        <end position="77"/>
    </location>
</feature>
<feature type="active site" description="Schiff-base intermediate with substrate; via pyruvic acid" evidence="8">
    <location>
        <position position="77"/>
    </location>
</feature>
<dbReference type="AlphaFoldDB" id="A0A7C5YW75"/>
<keyword evidence="5 8" id="KW-0456">Lyase</keyword>
<dbReference type="GO" id="GO:0004014">
    <property type="term" value="F:adenosylmethionine decarboxylase activity"/>
    <property type="evidence" value="ECO:0007669"/>
    <property type="project" value="InterPro"/>
</dbReference>
<dbReference type="GO" id="GO:0008295">
    <property type="term" value="P:spermidine biosynthetic process"/>
    <property type="evidence" value="ECO:0007669"/>
    <property type="project" value="InterPro"/>
</dbReference>
<evidence type="ECO:0000256" key="1">
    <source>
        <dbReference type="ARBA" id="ARBA00022793"/>
    </source>
</evidence>
<dbReference type="NCBIfam" id="TIGR03330">
    <property type="entry name" value="SAM_DCase_Bsu"/>
    <property type="match status" value="1"/>
</dbReference>
<dbReference type="SUPFAM" id="SSF56276">
    <property type="entry name" value="S-adenosylmethionine decarboxylase"/>
    <property type="match status" value="1"/>
</dbReference>
<dbReference type="Gene3D" id="3.60.90.10">
    <property type="entry name" value="S-adenosylmethionine decarboxylase"/>
    <property type="match status" value="1"/>
</dbReference>
<dbReference type="GO" id="GO:0006527">
    <property type="term" value="P:L-arginine catabolic process"/>
    <property type="evidence" value="ECO:0007669"/>
    <property type="project" value="UniProtKB-UniRule"/>
</dbReference>
<evidence type="ECO:0000256" key="2">
    <source>
        <dbReference type="ARBA" id="ARBA00022813"/>
    </source>
</evidence>
<dbReference type="PANTHER" id="PTHR33866">
    <property type="entry name" value="S-ADENOSYLMETHIONINE DECARBOXYLASE PROENZYME"/>
    <property type="match status" value="1"/>
</dbReference>
<evidence type="ECO:0000256" key="8">
    <source>
        <dbReference type="HAMAP-Rule" id="MF_01298"/>
    </source>
</evidence>
<dbReference type="HAMAP" id="MF_00464">
    <property type="entry name" value="AdoMetDC_1"/>
    <property type="match status" value="1"/>
</dbReference>
<organism evidence="10">
    <name type="scientific">Ignisphaera aggregans</name>
    <dbReference type="NCBI Taxonomy" id="334771"/>
    <lineage>
        <taxon>Archaea</taxon>
        <taxon>Thermoproteota</taxon>
        <taxon>Thermoprotei</taxon>
        <taxon>Desulfurococcales</taxon>
        <taxon>Desulfurococcaceae</taxon>
        <taxon>Ignisphaera</taxon>
    </lineage>
</organism>
<keyword evidence="2 8" id="KW-0068">Autocatalytic cleavage</keyword>
<evidence type="ECO:0000256" key="4">
    <source>
        <dbReference type="ARBA" id="ARBA00023145"/>
    </source>
</evidence>
<keyword evidence="3 8" id="KW-0620">Polyamine biosynthesis</keyword>
<feature type="modified residue" description="Pyruvic acid (Ser); by autocatalysis" evidence="8">
    <location>
        <position position="77"/>
    </location>
</feature>
<comment type="caution">
    <text evidence="10">The sequence shown here is derived from an EMBL/GenBank/DDBJ whole genome shotgun (WGS) entry which is preliminary data.</text>
</comment>
<dbReference type="UniPathway" id="UPA00186">
    <property type="reaction ID" value="UER00284"/>
</dbReference>
<dbReference type="Pfam" id="PF02675">
    <property type="entry name" value="AdoMet_dc"/>
    <property type="match status" value="1"/>
</dbReference>
<evidence type="ECO:0000256" key="5">
    <source>
        <dbReference type="ARBA" id="ARBA00023239"/>
    </source>
</evidence>
<dbReference type="EMBL" id="DRZI01000229">
    <property type="protein sequence ID" value="HHP82082.1"/>
    <property type="molecule type" value="Genomic_DNA"/>
</dbReference>
<keyword evidence="7 8" id="KW-0670">Pyruvate</keyword>
<keyword evidence="1 8" id="KW-0210">Decarboxylase</keyword>
<feature type="chain" id="PRO_5035344651" description="Arginine decarboxylase alpha chain" evidence="8">
    <location>
        <begin position="77"/>
        <end position="134"/>
    </location>
</feature>
<proteinExistence type="inferred from homology"/>
<dbReference type="GO" id="GO:0005829">
    <property type="term" value="C:cytosol"/>
    <property type="evidence" value="ECO:0007669"/>
    <property type="project" value="TreeGrafter"/>
</dbReference>
<keyword evidence="6 8" id="KW-0704">Schiff base</keyword>
<feature type="chain" id="PRO_5035344652" description="Arginine decarboxylase beta chain" evidence="8">
    <location>
        <begin position="1"/>
        <end position="76"/>
    </location>
</feature>
<comment type="PTM">
    <text evidence="8">Is synthesized initially as an inactive proenzyme. Formation of the active enzyme involves a self-maturation process in which the active site pyruvoyl group is generated from an internal serine residue via an autocatalytic post-translational modification. Two non-identical subunits are generated from the proenzyme in this reaction, and the pyruvate is formed at the N-terminus of the alpha chain, which is derived from the carboxyl end of the proenzyme. The post-translation cleavage follows an unusual pathway, termed non-hydrolytic serinolysis, in which the side chain hydroxyl group of the serine supplies its oxygen atom to form the C-terminus of the beta chain, while the remainder of the serine residue undergoes an oxidative deamination to produce ammonia and the pyruvoyl group blocking the N-terminus of the alpha chain.</text>
</comment>
<dbReference type="InterPro" id="IPR017716">
    <property type="entry name" value="S-AdoMet_deCOase_pro-enz"/>
</dbReference>
<evidence type="ECO:0000313" key="10">
    <source>
        <dbReference type="EMBL" id="HHR96194.1"/>
    </source>
</evidence>